<dbReference type="InterPro" id="IPR013762">
    <property type="entry name" value="Integrase-like_cat_sf"/>
</dbReference>
<gene>
    <name evidence="1" type="ORF">F5147DRAFT_842249</name>
</gene>
<dbReference type="OrthoDB" id="3163890at2759"/>
<proteinExistence type="predicted"/>
<dbReference type="Gene3D" id="1.10.443.10">
    <property type="entry name" value="Intergrase catalytic core"/>
    <property type="match status" value="1"/>
</dbReference>
<evidence type="ECO:0000313" key="1">
    <source>
        <dbReference type="EMBL" id="KAG2082479.1"/>
    </source>
</evidence>
<keyword evidence="2" id="KW-1185">Reference proteome</keyword>
<dbReference type="RefSeq" id="XP_041284293.1">
    <property type="nucleotide sequence ID" value="XM_041444416.1"/>
</dbReference>
<dbReference type="EMBL" id="JABBWM010000334">
    <property type="protein sequence ID" value="KAG2082479.1"/>
    <property type="molecule type" value="Genomic_DNA"/>
</dbReference>
<dbReference type="GO" id="GO:0006310">
    <property type="term" value="P:DNA recombination"/>
    <property type="evidence" value="ECO:0007669"/>
    <property type="project" value="InterPro"/>
</dbReference>
<evidence type="ECO:0000313" key="2">
    <source>
        <dbReference type="Proteomes" id="UP000823399"/>
    </source>
</evidence>
<reference evidence="1" key="1">
    <citation type="journal article" date="2020" name="New Phytol.">
        <title>Comparative genomics reveals dynamic genome evolution in host specialist ectomycorrhizal fungi.</title>
        <authorList>
            <person name="Lofgren L.A."/>
            <person name="Nguyen N.H."/>
            <person name="Vilgalys R."/>
            <person name="Ruytinx J."/>
            <person name="Liao H.L."/>
            <person name="Branco S."/>
            <person name="Kuo A."/>
            <person name="LaButti K."/>
            <person name="Lipzen A."/>
            <person name="Andreopoulos W."/>
            <person name="Pangilinan J."/>
            <person name="Riley R."/>
            <person name="Hundley H."/>
            <person name="Na H."/>
            <person name="Barry K."/>
            <person name="Grigoriev I.V."/>
            <person name="Stajich J.E."/>
            <person name="Kennedy P.G."/>
        </authorList>
    </citation>
    <scope>NUCLEOTIDE SEQUENCE</scope>
    <source>
        <strain evidence="1">FC423</strain>
    </source>
</reference>
<name>A0A9P7JL76_9AGAM</name>
<dbReference type="GO" id="GO:0015074">
    <property type="term" value="P:DNA integration"/>
    <property type="evidence" value="ECO:0007669"/>
    <property type="project" value="InterPro"/>
</dbReference>
<organism evidence="1 2">
    <name type="scientific">Suillus discolor</name>
    <dbReference type="NCBI Taxonomy" id="1912936"/>
    <lineage>
        <taxon>Eukaryota</taxon>
        <taxon>Fungi</taxon>
        <taxon>Dikarya</taxon>
        <taxon>Basidiomycota</taxon>
        <taxon>Agaricomycotina</taxon>
        <taxon>Agaricomycetes</taxon>
        <taxon>Agaricomycetidae</taxon>
        <taxon>Boletales</taxon>
        <taxon>Suillineae</taxon>
        <taxon>Suillaceae</taxon>
        <taxon>Suillus</taxon>
    </lineage>
</organism>
<protein>
    <submittedName>
        <fullName evidence="1">Uncharacterized protein</fullName>
    </submittedName>
</protein>
<accession>A0A9P7JL76</accession>
<dbReference type="Proteomes" id="UP000823399">
    <property type="component" value="Unassembled WGS sequence"/>
</dbReference>
<dbReference type="GeneID" id="64706675"/>
<dbReference type="GO" id="GO:0003677">
    <property type="term" value="F:DNA binding"/>
    <property type="evidence" value="ECO:0007669"/>
    <property type="project" value="InterPro"/>
</dbReference>
<comment type="caution">
    <text evidence="1">The sequence shown here is derived from an EMBL/GenBank/DDBJ whole genome shotgun (WGS) entry which is preliminary data.</text>
</comment>
<dbReference type="AlphaFoldDB" id="A0A9P7JL76"/>
<sequence>MSESLLHAFKGADLYFAESKHISVEAAEEDQTEEEESLLNSFDVDDCEAAGTLRFSTTNTAGGEDNVKKKKPKHSNNQLASSLQAASEGVVIGTTLSDYQRYWNQFKEFCVTIDKAQVASKIDNLFPNLPAEFPTWIALWIMDKCDENDIWTGKAKDPSVPCATYGTAQKMRATISHKFGRDYQLGTQPWLEHPAMPGRFIGNPSLSVTISQYMVSLRRRKIRAGEAVMSARAMDEPTMKRLWEFAWSRDRKEFGPISRKRKAENPSEWAGFLLREMLYLLYLLSMLCLLRYDEALWITWADVTFQVQDLLIKNHWLDATPELFTSQVSYQPAQFRVKLELPFRKTHQYGGIAPFYIYADPDRPWMCLLRAFAIWWLLAHERHRELNGFIFRKKIGVDSISVSPTDCMTSDSFLECFRNNLLDISVDPCPYGTHSFQSQAGVNFCTQVRGWSFRKICDWGGWAENFDNPWYHIQVPLVLERQSSRGSRTLHEPKQARL</sequence>